<dbReference type="Proteomes" id="UP001438707">
    <property type="component" value="Unassembled WGS sequence"/>
</dbReference>
<accession>A0AAW1QH93</accession>
<organism evidence="10 11">
    <name type="scientific">Apatococcus lobatus</name>
    <dbReference type="NCBI Taxonomy" id="904363"/>
    <lineage>
        <taxon>Eukaryota</taxon>
        <taxon>Viridiplantae</taxon>
        <taxon>Chlorophyta</taxon>
        <taxon>core chlorophytes</taxon>
        <taxon>Trebouxiophyceae</taxon>
        <taxon>Chlorellales</taxon>
        <taxon>Chlorellaceae</taxon>
        <taxon>Apatococcus</taxon>
    </lineage>
</organism>
<reference evidence="10 11" key="1">
    <citation type="journal article" date="2024" name="Nat. Commun.">
        <title>Phylogenomics reveals the evolutionary origins of lichenization in chlorophyte algae.</title>
        <authorList>
            <person name="Puginier C."/>
            <person name="Libourel C."/>
            <person name="Otte J."/>
            <person name="Skaloud P."/>
            <person name="Haon M."/>
            <person name="Grisel S."/>
            <person name="Petersen M."/>
            <person name="Berrin J.G."/>
            <person name="Delaux P.M."/>
            <person name="Dal Grande F."/>
            <person name="Keller J."/>
        </authorList>
    </citation>
    <scope>NUCLEOTIDE SEQUENCE [LARGE SCALE GENOMIC DNA]</scope>
    <source>
        <strain evidence="10 11">SAG 2145</strain>
    </source>
</reference>
<protein>
    <recommendedName>
        <fullName evidence="9">DDE Tnp4 domain-containing protein</fullName>
    </recommendedName>
</protein>
<proteinExistence type="inferred from homology"/>
<dbReference type="InterPro" id="IPR027806">
    <property type="entry name" value="HARBI1_dom"/>
</dbReference>
<evidence type="ECO:0000256" key="2">
    <source>
        <dbReference type="ARBA" id="ARBA00004123"/>
    </source>
</evidence>
<evidence type="ECO:0000256" key="8">
    <source>
        <dbReference type="SAM" id="SignalP"/>
    </source>
</evidence>
<keyword evidence="4" id="KW-0540">Nuclease</keyword>
<evidence type="ECO:0000313" key="11">
    <source>
        <dbReference type="Proteomes" id="UP001438707"/>
    </source>
</evidence>
<dbReference type="PANTHER" id="PTHR22930">
    <property type="match status" value="1"/>
</dbReference>
<sequence>MLSDRLQRLLRFLLVLIAVFLALQSVDRPALRSGSKRSFQDLEDEDHLVNSDGTPMSSLVRTAAGRRILGLMPLKKRRQYHSIYYVKPRSKVWWSQLVTFKMEEVEYFKCFRVTRATFEYIYRQIGPHIAVQPIVQREIVEADRRLAIFIWHMAQGPVSTNNTAHHYAEYQVIKGFEGADGSGRHMPNVVGAIDCTHVKIIKPTKVQAKPYRDREHNYSLVLQAVVDHRMKFIDVYLGWPGSVHDSWIFSYSPLAERMHNDDFLPGLLAEVDGQLVKPYIIGDPGYALSPQVMIPYPGSQLPVVKDKFNYYHSSTRMCVERAFGRLKGRWKFLEGPIRMRKPTRIMDFILACCILHNICVDRQEAYQFYEESEDSVIKRMMLAQPDEEVELSLYEEGAKAVRDHLAQFLVSVN</sequence>
<dbReference type="AlphaFoldDB" id="A0AAW1QH93"/>
<evidence type="ECO:0000313" key="10">
    <source>
        <dbReference type="EMBL" id="KAK9820827.1"/>
    </source>
</evidence>
<dbReference type="GO" id="GO:0016787">
    <property type="term" value="F:hydrolase activity"/>
    <property type="evidence" value="ECO:0007669"/>
    <property type="project" value="UniProtKB-KW"/>
</dbReference>
<keyword evidence="8" id="KW-0732">Signal</keyword>
<feature type="domain" description="DDE Tnp4" evidence="9">
    <location>
        <begin position="193"/>
        <end position="357"/>
    </location>
</feature>
<feature type="chain" id="PRO_5043934751" description="DDE Tnp4 domain-containing protein" evidence="8">
    <location>
        <begin position="23"/>
        <end position="413"/>
    </location>
</feature>
<keyword evidence="7" id="KW-0539">Nucleus</keyword>
<comment type="subcellular location">
    <subcellularLocation>
        <location evidence="2">Nucleus</location>
    </subcellularLocation>
</comment>
<dbReference type="Pfam" id="PF13359">
    <property type="entry name" value="DDE_Tnp_4"/>
    <property type="match status" value="1"/>
</dbReference>
<evidence type="ECO:0000256" key="1">
    <source>
        <dbReference type="ARBA" id="ARBA00001968"/>
    </source>
</evidence>
<dbReference type="GO" id="GO:0004518">
    <property type="term" value="F:nuclease activity"/>
    <property type="evidence" value="ECO:0007669"/>
    <property type="project" value="UniProtKB-KW"/>
</dbReference>
<comment type="caution">
    <text evidence="10">The sequence shown here is derived from an EMBL/GenBank/DDBJ whole genome shotgun (WGS) entry which is preliminary data.</text>
</comment>
<evidence type="ECO:0000256" key="7">
    <source>
        <dbReference type="ARBA" id="ARBA00023242"/>
    </source>
</evidence>
<dbReference type="EMBL" id="JALJOS010000043">
    <property type="protein sequence ID" value="KAK9820827.1"/>
    <property type="molecule type" value="Genomic_DNA"/>
</dbReference>
<keyword evidence="5" id="KW-0479">Metal-binding</keyword>
<evidence type="ECO:0000256" key="5">
    <source>
        <dbReference type="ARBA" id="ARBA00022723"/>
    </source>
</evidence>
<comment type="similarity">
    <text evidence="3">Belongs to the HARBI1 family.</text>
</comment>
<dbReference type="PANTHER" id="PTHR22930:SF85">
    <property type="entry name" value="GH03217P-RELATED"/>
    <property type="match status" value="1"/>
</dbReference>
<name>A0AAW1QH93_9CHLO</name>
<comment type="cofactor">
    <cofactor evidence="1">
        <name>a divalent metal cation</name>
        <dbReference type="ChEBI" id="CHEBI:60240"/>
    </cofactor>
</comment>
<dbReference type="GO" id="GO:0005634">
    <property type="term" value="C:nucleus"/>
    <property type="evidence" value="ECO:0007669"/>
    <property type="project" value="UniProtKB-SubCell"/>
</dbReference>
<gene>
    <name evidence="10" type="ORF">WJX74_010239</name>
</gene>
<keyword evidence="11" id="KW-1185">Reference proteome</keyword>
<dbReference type="GO" id="GO:0046872">
    <property type="term" value="F:metal ion binding"/>
    <property type="evidence" value="ECO:0007669"/>
    <property type="project" value="UniProtKB-KW"/>
</dbReference>
<evidence type="ECO:0000256" key="6">
    <source>
        <dbReference type="ARBA" id="ARBA00022801"/>
    </source>
</evidence>
<keyword evidence="6" id="KW-0378">Hydrolase</keyword>
<dbReference type="InterPro" id="IPR045249">
    <property type="entry name" value="HARBI1-like"/>
</dbReference>
<feature type="signal peptide" evidence="8">
    <location>
        <begin position="1"/>
        <end position="22"/>
    </location>
</feature>
<evidence type="ECO:0000259" key="9">
    <source>
        <dbReference type="Pfam" id="PF13359"/>
    </source>
</evidence>
<evidence type="ECO:0000256" key="3">
    <source>
        <dbReference type="ARBA" id="ARBA00006958"/>
    </source>
</evidence>
<evidence type="ECO:0000256" key="4">
    <source>
        <dbReference type="ARBA" id="ARBA00022722"/>
    </source>
</evidence>